<proteinExistence type="predicted"/>
<dbReference type="EMBL" id="JXXV01000016">
    <property type="protein sequence ID" value="KJY83367.1"/>
    <property type="molecule type" value="Genomic_DNA"/>
</dbReference>
<dbReference type="SUPFAM" id="SSF51735">
    <property type="entry name" value="NAD(P)-binding Rossmann-fold domains"/>
    <property type="match status" value="1"/>
</dbReference>
<sequence>MGTSNNFTVIIAGSTGLIGNELIKQMLEQDPIEHIYALSRRKLPFFHPKLEEFLHPELRIQSWDESKPRPKYGFICLGTTLKQAGSKQGLERIDYQLVCDVAQEMKLLGVTDLAVVSSYGASARSLSHYLRCKGKMELTIERMDFERVVFVRPGPLKGLRETPRKDEVITQTMLMICQPLMLGPLAKFIPIDASDVTLAMQYALLSPGKRKRQTLDTTEMRQLIKQYR</sequence>
<dbReference type="PATRIC" id="fig|579748.3.peg.2115"/>
<dbReference type="Proteomes" id="UP000033673">
    <property type="component" value="Unassembled WGS sequence"/>
</dbReference>
<dbReference type="InterPro" id="IPR036291">
    <property type="entry name" value="NAD(P)-bd_dom_sf"/>
</dbReference>
<dbReference type="STRING" id="579748.TW81_10275"/>
<protein>
    <submittedName>
        <fullName evidence="1">Nucleoside-diphosphate sugar epimerase</fullName>
    </submittedName>
</protein>
<dbReference type="AlphaFoldDB" id="A0A0F4NJT9"/>
<evidence type="ECO:0000313" key="2">
    <source>
        <dbReference type="Proteomes" id="UP000033673"/>
    </source>
</evidence>
<keyword evidence="2" id="KW-1185">Reference proteome</keyword>
<comment type="caution">
    <text evidence="1">The sequence shown here is derived from an EMBL/GenBank/DDBJ whole genome shotgun (WGS) entry which is preliminary data.</text>
</comment>
<dbReference type="PANTHER" id="PTHR14097:SF7">
    <property type="entry name" value="OXIDOREDUCTASE HTATIP2"/>
    <property type="match status" value="1"/>
</dbReference>
<dbReference type="InterPro" id="IPR014843">
    <property type="entry name" value="Him1/Fmp52"/>
</dbReference>
<evidence type="ECO:0000313" key="1">
    <source>
        <dbReference type="EMBL" id="KJY83367.1"/>
    </source>
</evidence>
<name>A0A0F4NJT9_9VIBR</name>
<dbReference type="PANTHER" id="PTHR14097">
    <property type="entry name" value="OXIDOREDUCTASE HTATIP2"/>
    <property type="match status" value="1"/>
</dbReference>
<reference evidence="1 2" key="1">
    <citation type="journal article" date="2015" name="BMC Genomics">
        <title>Genome mining reveals unlocked bioactive potential of marine Gram-negative bacteria.</title>
        <authorList>
            <person name="Machado H."/>
            <person name="Sonnenschein E.C."/>
            <person name="Melchiorsen J."/>
            <person name="Gram L."/>
        </authorList>
    </citation>
    <scope>NUCLEOTIDE SEQUENCE [LARGE SCALE GENOMIC DNA]</scope>
    <source>
        <strain evidence="1 2">S2757</strain>
    </source>
</reference>
<dbReference type="Pfam" id="PF08732">
    <property type="entry name" value="HIM1"/>
    <property type="match status" value="1"/>
</dbReference>
<organism evidence="1 2">
    <name type="scientific">Vibrio galatheae</name>
    <dbReference type="NCBI Taxonomy" id="579748"/>
    <lineage>
        <taxon>Bacteria</taxon>
        <taxon>Pseudomonadati</taxon>
        <taxon>Pseudomonadota</taxon>
        <taxon>Gammaproteobacteria</taxon>
        <taxon>Vibrionales</taxon>
        <taxon>Vibrionaceae</taxon>
        <taxon>Vibrio</taxon>
    </lineage>
</organism>
<dbReference type="Gene3D" id="3.40.50.720">
    <property type="entry name" value="NAD(P)-binding Rossmann-like Domain"/>
    <property type="match status" value="1"/>
</dbReference>
<gene>
    <name evidence="1" type="ORF">TW81_10275</name>
</gene>
<accession>A0A0F4NJT9</accession>